<protein>
    <submittedName>
        <fullName evidence="1">Uncharacterized protein</fullName>
    </submittedName>
</protein>
<dbReference type="EMBL" id="CABIJS010000421">
    <property type="protein sequence ID" value="VUZ51073.1"/>
    <property type="molecule type" value="Genomic_DNA"/>
</dbReference>
<organism evidence="1 2">
    <name type="scientific">Hymenolepis diminuta</name>
    <name type="common">Rat tapeworm</name>
    <dbReference type="NCBI Taxonomy" id="6216"/>
    <lineage>
        <taxon>Eukaryota</taxon>
        <taxon>Metazoa</taxon>
        <taxon>Spiralia</taxon>
        <taxon>Lophotrochozoa</taxon>
        <taxon>Platyhelminthes</taxon>
        <taxon>Cestoda</taxon>
        <taxon>Eucestoda</taxon>
        <taxon>Cyclophyllidea</taxon>
        <taxon>Hymenolepididae</taxon>
        <taxon>Hymenolepis</taxon>
    </lineage>
</organism>
<dbReference type="AlphaFoldDB" id="A0A564YWK3"/>
<evidence type="ECO:0000313" key="1">
    <source>
        <dbReference type="EMBL" id="VUZ51073.1"/>
    </source>
</evidence>
<accession>A0A564YWK3</accession>
<reference evidence="1 2" key="1">
    <citation type="submission" date="2019-07" db="EMBL/GenBank/DDBJ databases">
        <authorList>
            <person name="Jastrzebski P J."/>
            <person name="Paukszto L."/>
            <person name="Jastrzebski P J."/>
        </authorList>
    </citation>
    <scope>NUCLEOTIDE SEQUENCE [LARGE SCALE GENOMIC DNA]</scope>
    <source>
        <strain evidence="1 2">WMS-il1</strain>
    </source>
</reference>
<keyword evidence="2" id="KW-1185">Reference proteome</keyword>
<sequence>MCQLKSPFLERCLAEHSLNTDNQFGLGEGNFRKLKDKQAKSAEISSKEVQIKEDDLKIDHLYQDDLGSNTENESDSCMTVEDLKIPKYLLNTIDV</sequence>
<proteinExistence type="predicted"/>
<dbReference type="Proteomes" id="UP000321570">
    <property type="component" value="Unassembled WGS sequence"/>
</dbReference>
<name>A0A564YWK3_HYMDI</name>
<evidence type="ECO:0000313" key="2">
    <source>
        <dbReference type="Proteomes" id="UP000321570"/>
    </source>
</evidence>
<gene>
    <name evidence="1" type="ORF">WMSIL1_LOCUS9822</name>
</gene>